<gene>
    <name evidence="9" type="ORF">PVAR5_4530</name>
</gene>
<evidence type="ECO:0000256" key="1">
    <source>
        <dbReference type="ARBA" id="ARBA00008061"/>
    </source>
</evidence>
<dbReference type="FunFam" id="3.20.20.80:FF:000064">
    <property type="entry name" value="Oligo-1,6-glucosidase"/>
    <property type="match status" value="1"/>
</dbReference>
<dbReference type="GO" id="GO:0004556">
    <property type="term" value="F:alpha-amylase activity"/>
    <property type="evidence" value="ECO:0007669"/>
    <property type="project" value="TreeGrafter"/>
</dbReference>
<dbReference type="GO" id="GO:0071949">
    <property type="term" value="F:FAD binding"/>
    <property type="evidence" value="ECO:0007669"/>
    <property type="project" value="InterPro"/>
</dbReference>
<dbReference type="SUPFAM" id="SSF51445">
    <property type="entry name" value="(Trans)glycosidases"/>
    <property type="match status" value="1"/>
</dbReference>
<reference evidence="10" key="1">
    <citation type="journal article" date="2014" name="Genome Announc.">
        <title>Draft genome sequence of the formaldehyde-resistant fungus Byssochlamys spectabilis No. 5 (anamorph Paecilomyces variotii No. 5) (NBRC109023).</title>
        <authorList>
            <person name="Oka T."/>
            <person name="Ekino K."/>
            <person name="Fukuda K."/>
            <person name="Nomura Y."/>
        </authorList>
    </citation>
    <scope>NUCLEOTIDE SEQUENCE [LARGE SCALE GENOMIC DNA]</scope>
    <source>
        <strain evidence="10">No. 5 / NBRC 109023</strain>
    </source>
</reference>
<sequence length="859" mass="99222">MSGNPYQPLVLDFDRDWWREIIIYEIYVQSFKDSNNDGIGDLRGIINRLDYLKKLGVDMLWLTPIYESPLDDQGYDIADYKKIHPQYGTMEDWNELCERVHDKGMKLMMDMVFNHTSSEHEWFKESRKSKDNPKRSWYFWKKGKVDKNGEKAPPNNWAGLFGGCAWKYDPTTDEWYLHLFADSQPDLNWDNPEVRQAVYDTIEFWAKKGTDGFRLDVINLISKTPGLPDAPITVPGQFEQSAVQLFTNGPKVHEYIHEMNVKVLSKYNCCTVGEMPCGVSQIEASQYVGKDRRELSMVFQFDHMDLDGENGNKWKPRRFELPELERVMRTWQQHMLGNHGWSSLYLENHDQPRAVSRFGSQDPKYRVISAKMLATFLLTLRGTPFLYQGQELGFPHPQKWKIDDYPDIETQAYYKSEYDRRKATKPSEEPDMSDVMHAIRLKGRDNARFPMHWDKSQNAGFSNAKPWIKMNDESADINVQQQDNDPESVLNYFRKLLHMRKQHPLMNELLSVNQDDKRVTTLIRDKGGSEYSIHTSYHVAADGNRSFIHEQLGIGREGRGDLRTLRSVLFRASHLDKYVRICVIYFSIENPELKGFLTTCGDSRWVLMFSDDIDRRQPELKSAIYKAAGRTDFLRIFLVGDAAHALPPNREGNGANTGIEDVHNLAWKISHVLSGASVTELLETYDAERRPIALLSARDKPLIEEVAMEFGQLYRSDAVLNAPEDRPPAMRPERWTGHPGTRAPHLWVTRQGQRISTLDLFQHEWILLSQSEVWEDYMKQAREGLKLSIKHVHIGIDVHPEDLTAFRDAFGISAKGASLVRPDGYVAWRTFNIPPDPVTVLEDVLRQASFGKGKRGPSV</sequence>
<dbReference type="Gene3D" id="3.90.400.10">
    <property type="entry name" value="Oligo-1,6-glucosidase, Domain 2"/>
    <property type="match status" value="1"/>
</dbReference>
<proteinExistence type="inferred from homology"/>
<dbReference type="InterPro" id="IPR006047">
    <property type="entry name" value="GH13_cat_dom"/>
</dbReference>
<evidence type="ECO:0000256" key="6">
    <source>
        <dbReference type="ARBA" id="ARBA00023295"/>
    </source>
</evidence>
<evidence type="ECO:0000256" key="4">
    <source>
        <dbReference type="ARBA" id="ARBA00022827"/>
    </source>
</evidence>
<dbReference type="InterPro" id="IPR045857">
    <property type="entry name" value="O16G_dom_2"/>
</dbReference>
<keyword evidence="3" id="KW-0378">Hydrolase</keyword>
<dbReference type="InParanoid" id="V5G4W5"/>
<dbReference type="Proteomes" id="UP000018001">
    <property type="component" value="Unassembled WGS sequence"/>
</dbReference>
<evidence type="ECO:0000313" key="9">
    <source>
        <dbReference type="EMBL" id="GAD95882.1"/>
    </source>
</evidence>
<dbReference type="GO" id="GO:0033934">
    <property type="term" value="F:glucan 1,4-alpha-maltotriohydrolase activity"/>
    <property type="evidence" value="ECO:0007669"/>
    <property type="project" value="TreeGrafter"/>
</dbReference>
<keyword evidence="2" id="KW-0285">Flavoprotein</keyword>
<dbReference type="InterPro" id="IPR017853">
    <property type="entry name" value="GH"/>
</dbReference>
<dbReference type="GO" id="GO:0004574">
    <property type="term" value="F:oligo-1,6-glucosidase activity"/>
    <property type="evidence" value="ECO:0007669"/>
    <property type="project" value="TreeGrafter"/>
</dbReference>
<dbReference type="OrthoDB" id="1740265at2759"/>
<dbReference type="FunFam" id="3.90.400.10:FF:000004">
    <property type="entry name" value="Oligo-1,6-glucosidase"/>
    <property type="match status" value="1"/>
</dbReference>
<dbReference type="PANTHER" id="PTHR10357:SF232">
    <property type="entry name" value="GLYCOSYL HYDROLASE FAMILY 13 CATALYTIC DOMAIN-CONTAINING PROTEIN"/>
    <property type="match status" value="1"/>
</dbReference>
<dbReference type="Gene3D" id="3.50.50.60">
    <property type="entry name" value="FAD/NAD(P)-binding domain"/>
    <property type="match status" value="1"/>
</dbReference>
<keyword evidence="6" id="KW-0326">Glycosidase</keyword>
<name>V5G4W5_BYSSN</name>
<evidence type="ECO:0000256" key="3">
    <source>
        <dbReference type="ARBA" id="ARBA00022801"/>
    </source>
</evidence>
<keyword evidence="7" id="KW-0462">Maltose metabolism</keyword>
<evidence type="ECO:0000256" key="5">
    <source>
        <dbReference type="ARBA" id="ARBA00023002"/>
    </source>
</evidence>
<keyword evidence="10" id="KW-1185">Reference proteome</keyword>
<accession>V5G4W5</accession>
<protein>
    <submittedName>
        <fullName evidence="9">Alpha-glucosidase/alpha-amylase, putative</fullName>
    </submittedName>
</protein>
<dbReference type="HOGENOM" id="CLU_332876_0_0_1"/>
<comment type="caution">
    <text evidence="9">The sequence shown here is derived from an EMBL/GenBank/DDBJ whole genome shotgun (WGS) entry which is preliminary data.</text>
</comment>
<evidence type="ECO:0000256" key="2">
    <source>
        <dbReference type="ARBA" id="ARBA00022630"/>
    </source>
</evidence>
<dbReference type="SUPFAM" id="SSF51905">
    <property type="entry name" value="FAD/NAD(P)-binding domain"/>
    <property type="match status" value="1"/>
</dbReference>
<organism evidence="9 10">
    <name type="scientific">Byssochlamys spectabilis (strain No. 5 / NBRC 109023)</name>
    <name type="common">Paecilomyces variotii</name>
    <dbReference type="NCBI Taxonomy" id="1356009"/>
    <lineage>
        <taxon>Eukaryota</taxon>
        <taxon>Fungi</taxon>
        <taxon>Dikarya</taxon>
        <taxon>Ascomycota</taxon>
        <taxon>Pezizomycotina</taxon>
        <taxon>Eurotiomycetes</taxon>
        <taxon>Eurotiomycetidae</taxon>
        <taxon>Eurotiales</taxon>
        <taxon>Thermoascaceae</taxon>
        <taxon>Paecilomyces</taxon>
    </lineage>
</organism>
<evidence type="ECO:0000256" key="7">
    <source>
        <dbReference type="ARBA" id="ARBA00026248"/>
    </source>
</evidence>
<dbReference type="Gene3D" id="3.20.20.80">
    <property type="entry name" value="Glycosidases"/>
    <property type="match status" value="1"/>
</dbReference>
<dbReference type="CDD" id="cd11333">
    <property type="entry name" value="AmyAc_SI_OligoGlu_DGase"/>
    <property type="match status" value="1"/>
</dbReference>
<evidence type="ECO:0000313" key="10">
    <source>
        <dbReference type="Proteomes" id="UP000018001"/>
    </source>
</evidence>
<dbReference type="Pfam" id="PF01494">
    <property type="entry name" value="FAD_binding_3"/>
    <property type="match status" value="1"/>
</dbReference>
<dbReference type="InterPro" id="IPR002938">
    <property type="entry name" value="FAD-bd"/>
</dbReference>
<dbReference type="Pfam" id="PF00128">
    <property type="entry name" value="Alpha-amylase"/>
    <property type="match status" value="1"/>
</dbReference>
<dbReference type="GO" id="GO:0016491">
    <property type="term" value="F:oxidoreductase activity"/>
    <property type="evidence" value="ECO:0007669"/>
    <property type="project" value="UniProtKB-KW"/>
</dbReference>
<dbReference type="PANTHER" id="PTHR10357">
    <property type="entry name" value="ALPHA-AMYLASE FAMILY MEMBER"/>
    <property type="match status" value="1"/>
</dbReference>
<comment type="similarity">
    <text evidence="1">Belongs to the glycosyl hydrolase 13 family.</text>
</comment>
<dbReference type="AlphaFoldDB" id="V5G4W5"/>
<dbReference type="GO" id="GO:0005987">
    <property type="term" value="P:sucrose catabolic process"/>
    <property type="evidence" value="ECO:0007669"/>
    <property type="project" value="TreeGrafter"/>
</dbReference>
<dbReference type="Pfam" id="PF21274">
    <property type="entry name" value="Rng_hyd_C"/>
    <property type="match status" value="1"/>
</dbReference>
<dbReference type="GO" id="GO:0000025">
    <property type="term" value="P:maltose catabolic process"/>
    <property type="evidence" value="ECO:0007669"/>
    <property type="project" value="TreeGrafter"/>
</dbReference>
<keyword evidence="4" id="KW-0274">FAD</keyword>
<dbReference type="eggNOG" id="KOG0471">
    <property type="taxonomic scope" value="Eukaryota"/>
</dbReference>
<dbReference type="InterPro" id="IPR036188">
    <property type="entry name" value="FAD/NAD-bd_sf"/>
</dbReference>
<keyword evidence="5" id="KW-0560">Oxidoreductase</keyword>
<feature type="domain" description="Glycosyl hydrolase family 13 catalytic" evidence="8">
    <location>
        <begin position="25"/>
        <end position="448"/>
    </location>
</feature>
<dbReference type="Gene3D" id="3.40.30.120">
    <property type="match status" value="1"/>
</dbReference>
<dbReference type="SMART" id="SM00642">
    <property type="entry name" value="Aamy"/>
    <property type="match status" value="1"/>
</dbReference>
<dbReference type="GO" id="GO:0004575">
    <property type="term" value="F:sucrose alpha-glucosidase activity"/>
    <property type="evidence" value="ECO:0007669"/>
    <property type="project" value="TreeGrafter"/>
</dbReference>
<dbReference type="EMBL" id="BAUL01000142">
    <property type="protein sequence ID" value="GAD95882.1"/>
    <property type="molecule type" value="Genomic_DNA"/>
</dbReference>
<evidence type="ECO:0000259" key="8">
    <source>
        <dbReference type="SMART" id="SM00642"/>
    </source>
</evidence>
<dbReference type="Gene3D" id="3.30.9.10">
    <property type="entry name" value="D-Amino Acid Oxidase, subunit A, domain 2"/>
    <property type="match status" value="1"/>
</dbReference>